<evidence type="ECO:0000313" key="3">
    <source>
        <dbReference type="EMBL" id="SFR35727.1"/>
    </source>
</evidence>
<feature type="domain" description="Erythromycin biosynthesis protein CIII-like C-terminal" evidence="2">
    <location>
        <begin position="308"/>
        <end position="415"/>
    </location>
</feature>
<dbReference type="PANTHER" id="PTHR48050">
    <property type="entry name" value="STEROL 3-BETA-GLUCOSYLTRANSFERASE"/>
    <property type="match status" value="1"/>
</dbReference>
<reference evidence="3 4" key="1">
    <citation type="submission" date="2016-10" db="EMBL/GenBank/DDBJ databases">
        <authorList>
            <person name="de Groot N.N."/>
        </authorList>
    </citation>
    <scope>NUCLEOTIDE SEQUENCE [LARGE SCALE GENOMIC DNA]</scope>
    <source>
        <strain evidence="3 4">DSM 21019</strain>
    </source>
</reference>
<accession>A0A1I6G0Z4</accession>
<dbReference type="Pfam" id="PF06722">
    <property type="entry name" value="EryCIII-like_C"/>
    <property type="match status" value="1"/>
</dbReference>
<dbReference type="GO" id="GO:0005975">
    <property type="term" value="P:carbohydrate metabolic process"/>
    <property type="evidence" value="ECO:0007669"/>
    <property type="project" value="InterPro"/>
</dbReference>
<organism evidence="3 4">
    <name type="scientific">Robiginitalea myxolifaciens</name>
    <dbReference type="NCBI Taxonomy" id="400055"/>
    <lineage>
        <taxon>Bacteria</taxon>
        <taxon>Pseudomonadati</taxon>
        <taxon>Bacteroidota</taxon>
        <taxon>Flavobacteriia</taxon>
        <taxon>Flavobacteriales</taxon>
        <taxon>Flavobacteriaceae</taxon>
        <taxon>Robiginitalea</taxon>
    </lineage>
</organism>
<gene>
    <name evidence="3" type="ORF">SAMN04490243_1036</name>
</gene>
<keyword evidence="3" id="KW-0808">Transferase</keyword>
<evidence type="ECO:0000313" key="4">
    <source>
        <dbReference type="Proteomes" id="UP000199534"/>
    </source>
</evidence>
<dbReference type="OrthoDB" id="764352at2"/>
<dbReference type="GO" id="GO:0033072">
    <property type="term" value="P:vancomycin biosynthetic process"/>
    <property type="evidence" value="ECO:0007669"/>
    <property type="project" value="UniProtKB-ARBA"/>
</dbReference>
<name>A0A1I6G0Z4_9FLAO</name>
<dbReference type="PANTHER" id="PTHR48050:SF13">
    <property type="entry name" value="STEROL 3-BETA-GLUCOSYLTRANSFERASE UGT80A2"/>
    <property type="match status" value="1"/>
</dbReference>
<sequence length="422" mass="47671">MKILLASLGTRGDMEPFLAVANLLKTAGHETICLFPEQFRELAEGDGHQFETLGPEFMELLESPIGRIAMGGSGTTWQKIRSYAKLAHLFAPLRKQLTQRQFECLQRVQPDRLVFHAKIISGFVWGKENPGRATLLSPVPYILHPTEELSHIAFNKDWGPWWNRASYKLANLGLIYSIKYDAKHVADYKKLSTRWIKSALKLQPTIYSVSPSLFNRPGYWPDHVQVLGFQERNQRSAWTPEPALQEFLERHKKILFVTFGSMVNPDAEGKTKQILATLEELRIPAILNTAGGGLVIPENYNREAFLFVRTIPYDWILPKVYAVVHHGGSGTTHQGLRHGCATLIIPHIIDQFMWNRVVERLGAGPRGPGITKLNKSRLSPLLKSLWTDPTYKTKAEALASKMATEDHSQEIVARILKPETSP</sequence>
<dbReference type="RefSeq" id="WP_092981193.1">
    <property type="nucleotide sequence ID" value="NZ_FOYQ01000001.1"/>
</dbReference>
<dbReference type="Proteomes" id="UP000199534">
    <property type="component" value="Unassembled WGS sequence"/>
</dbReference>
<dbReference type="Pfam" id="PF03033">
    <property type="entry name" value="Glyco_transf_28"/>
    <property type="match status" value="1"/>
</dbReference>
<dbReference type="InterPro" id="IPR050426">
    <property type="entry name" value="Glycosyltransferase_28"/>
</dbReference>
<proteinExistence type="predicted"/>
<dbReference type="InterPro" id="IPR004276">
    <property type="entry name" value="GlycoTrans_28_N"/>
</dbReference>
<dbReference type="SUPFAM" id="SSF53756">
    <property type="entry name" value="UDP-Glycosyltransferase/glycogen phosphorylase"/>
    <property type="match status" value="1"/>
</dbReference>
<evidence type="ECO:0000259" key="2">
    <source>
        <dbReference type="Pfam" id="PF06722"/>
    </source>
</evidence>
<dbReference type="CDD" id="cd03784">
    <property type="entry name" value="GT1_Gtf-like"/>
    <property type="match status" value="1"/>
</dbReference>
<dbReference type="GO" id="GO:0008194">
    <property type="term" value="F:UDP-glycosyltransferase activity"/>
    <property type="evidence" value="ECO:0007669"/>
    <property type="project" value="InterPro"/>
</dbReference>
<keyword evidence="4" id="KW-1185">Reference proteome</keyword>
<feature type="domain" description="Glycosyltransferase family 28 N-terminal" evidence="1">
    <location>
        <begin position="3"/>
        <end position="79"/>
    </location>
</feature>
<dbReference type="InterPro" id="IPR010610">
    <property type="entry name" value="EryCIII-like_C"/>
</dbReference>
<dbReference type="Gene3D" id="3.40.50.2000">
    <property type="entry name" value="Glycogen Phosphorylase B"/>
    <property type="match status" value="2"/>
</dbReference>
<dbReference type="InterPro" id="IPR002213">
    <property type="entry name" value="UDP_glucos_trans"/>
</dbReference>
<evidence type="ECO:0000259" key="1">
    <source>
        <dbReference type="Pfam" id="PF03033"/>
    </source>
</evidence>
<dbReference type="STRING" id="400055.SAMN04490243_1036"/>
<dbReference type="GO" id="GO:0016758">
    <property type="term" value="F:hexosyltransferase activity"/>
    <property type="evidence" value="ECO:0007669"/>
    <property type="project" value="InterPro"/>
</dbReference>
<protein>
    <submittedName>
        <fullName evidence="3">Sterol 3beta-glucosyltransferase</fullName>
    </submittedName>
</protein>
<dbReference type="EMBL" id="FOYQ01000001">
    <property type="protein sequence ID" value="SFR35727.1"/>
    <property type="molecule type" value="Genomic_DNA"/>
</dbReference>
<dbReference type="AlphaFoldDB" id="A0A1I6G0Z4"/>
<dbReference type="FunFam" id="3.40.50.2000:FF:000009">
    <property type="entry name" value="Sterol 3-beta-glucosyltransferase UGT80A2"/>
    <property type="match status" value="1"/>
</dbReference>